<keyword evidence="1" id="KW-0812">Transmembrane</keyword>
<dbReference type="Proteomes" id="UP000316584">
    <property type="component" value="Chromosome"/>
</dbReference>
<protein>
    <submittedName>
        <fullName evidence="2">Uncharacterized protein</fullName>
    </submittedName>
</protein>
<accession>A0A518N1N5</accession>
<evidence type="ECO:0000256" key="1">
    <source>
        <dbReference type="SAM" id="Phobius"/>
    </source>
</evidence>
<name>A0A518N1N5_9GAMM</name>
<keyword evidence="1" id="KW-0472">Membrane</keyword>
<gene>
    <name evidence="2" type="ORF">FPZ22_01985</name>
</gene>
<keyword evidence="3" id="KW-1185">Reference proteome</keyword>
<evidence type="ECO:0000313" key="2">
    <source>
        <dbReference type="EMBL" id="QDW65818.1"/>
    </source>
</evidence>
<feature type="transmembrane region" description="Helical" evidence="1">
    <location>
        <begin position="37"/>
        <end position="56"/>
    </location>
</feature>
<organism evidence="2 3">
    <name type="scientific">Luteimonas granuli</name>
    <dbReference type="NCBI Taxonomy" id="1176533"/>
    <lineage>
        <taxon>Bacteria</taxon>
        <taxon>Pseudomonadati</taxon>
        <taxon>Pseudomonadota</taxon>
        <taxon>Gammaproteobacteria</taxon>
        <taxon>Lysobacterales</taxon>
        <taxon>Lysobacteraceae</taxon>
        <taxon>Luteimonas</taxon>
    </lineage>
</organism>
<keyword evidence="1" id="KW-1133">Transmembrane helix</keyword>
<dbReference type="KEGG" id="lug:FPZ22_01985"/>
<reference evidence="2 3" key="1">
    <citation type="submission" date="2019-07" db="EMBL/GenBank/DDBJ databases">
        <title>Full genome sequence of Luteimonas sp. Gr-4.</title>
        <authorList>
            <person name="Im W.-T."/>
        </authorList>
    </citation>
    <scope>NUCLEOTIDE SEQUENCE [LARGE SCALE GENOMIC DNA]</scope>
    <source>
        <strain evidence="2 3">Gr-4</strain>
    </source>
</reference>
<dbReference type="RefSeq" id="WP_144889787.1">
    <property type="nucleotide sequence ID" value="NZ_CP042218.1"/>
</dbReference>
<evidence type="ECO:0000313" key="3">
    <source>
        <dbReference type="Proteomes" id="UP000316584"/>
    </source>
</evidence>
<proteinExistence type="predicted"/>
<dbReference type="EMBL" id="CP042218">
    <property type="protein sequence ID" value="QDW65818.1"/>
    <property type="molecule type" value="Genomic_DNA"/>
</dbReference>
<sequence length="62" mass="7043">MRYVCGREFLGQCFRMVADDNEHANQLRDGLPEWVEFLAVLPAVAGFFGLFVLLTLEPRNLG</sequence>
<dbReference type="AlphaFoldDB" id="A0A518N1N5"/>